<gene>
    <name evidence="2" type="ORF">E4U09_002324</name>
</gene>
<evidence type="ECO:0000313" key="2">
    <source>
        <dbReference type="EMBL" id="KAG6302671.1"/>
    </source>
</evidence>
<feature type="region of interest" description="Disordered" evidence="1">
    <location>
        <begin position="109"/>
        <end position="133"/>
    </location>
</feature>
<dbReference type="AlphaFoldDB" id="A0A9P7U6E6"/>
<feature type="region of interest" description="Disordered" evidence="1">
    <location>
        <begin position="434"/>
        <end position="504"/>
    </location>
</feature>
<dbReference type="EMBL" id="SRRH01000020">
    <property type="protein sequence ID" value="KAG6302671.1"/>
    <property type="molecule type" value="Genomic_DNA"/>
</dbReference>
<reference evidence="2 3" key="1">
    <citation type="journal article" date="2020" name="bioRxiv">
        <title>Whole genome comparisons of ergot fungi reveals the divergence and evolution of species within the genus Claviceps are the result of varying mechanisms driving genome evolution and host range expansion.</title>
        <authorList>
            <person name="Wyka S.A."/>
            <person name="Mondo S.J."/>
            <person name="Liu M."/>
            <person name="Dettman J."/>
            <person name="Nalam V."/>
            <person name="Broders K.D."/>
        </authorList>
    </citation>
    <scope>NUCLEOTIDE SEQUENCE [LARGE SCALE GENOMIC DNA]</scope>
    <source>
        <strain evidence="2 3">Clav52</strain>
    </source>
</reference>
<comment type="caution">
    <text evidence="2">The sequence shown here is derived from an EMBL/GenBank/DDBJ whole genome shotgun (WGS) entry which is preliminary data.</text>
</comment>
<protein>
    <submittedName>
        <fullName evidence="2">Uncharacterized protein</fullName>
    </submittedName>
</protein>
<keyword evidence="3" id="KW-1185">Reference proteome</keyword>
<name>A0A9P7U6E6_9HYPO</name>
<feature type="compositionally biased region" description="Low complexity" evidence="1">
    <location>
        <begin position="463"/>
        <end position="480"/>
    </location>
</feature>
<feature type="region of interest" description="Disordered" evidence="1">
    <location>
        <begin position="1"/>
        <end position="97"/>
    </location>
</feature>
<evidence type="ECO:0000256" key="1">
    <source>
        <dbReference type="SAM" id="MobiDB-lite"/>
    </source>
</evidence>
<feature type="compositionally biased region" description="Basic and acidic residues" evidence="1">
    <location>
        <begin position="178"/>
        <end position="195"/>
    </location>
</feature>
<feature type="region of interest" description="Disordered" evidence="1">
    <location>
        <begin position="245"/>
        <end position="273"/>
    </location>
</feature>
<proteinExistence type="predicted"/>
<feature type="compositionally biased region" description="Basic and acidic residues" evidence="1">
    <location>
        <begin position="112"/>
        <end position="133"/>
    </location>
</feature>
<accession>A0A9P7U6E6</accession>
<organism evidence="2 3">
    <name type="scientific">Claviceps aff. purpurea</name>
    <dbReference type="NCBI Taxonomy" id="1967640"/>
    <lineage>
        <taxon>Eukaryota</taxon>
        <taxon>Fungi</taxon>
        <taxon>Dikarya</taxon>
        <taxon>Ascomycota</taxon>
        <taxon>Pezizomycotina</taxon>
        <taxon>Sordariomycetes</taxon>
        <taxon>Hypocreomycetidae</taxon>
        <taxon>Hypocreales</taxon>
        <taxon>Clavicipitaceae</taxon>
        <taxon>Claviceps</taxon>
    </lineage>
</organism>
<feature type="region of interest" description="Disordered" evidence="1">
    <location>
        <begin position="177"/>
        <end position="206"/>
    </location>
</feature>
<dbReference type="Proteomes" id="UP000707071">
    <property type="component" value="Unassembled WGS sequence"/>
</dbReference>
<sequence length="633" mass="70782">MAATSPPKRRFAPVPLETTFQSVRKNSLRGGHRQSGPIAEPTPEPSPQSSSPPISQHVRLKRRFKPQLIETSRRTRRVGDPGPATRPTDKTDITPYTNHIYAARSRYRKKHGETIGEESPRHCPSTRRESEDETVKDYLLEIAAREASRQMVEEALAAFPNSRAREGGVAHFYFRESSGSDKSAEESQQNEHDDGAAQSRSRRKSSDLGLNWWQKHMQTHAQQLAHERGDEAQELDAGEDTIMRTDSDLDRMELPVPPDPLWTTSNRIRPEDRRESMAEVEEWEDVQSSFARSGHDSPALAAQGRFQQPQGDDDAARGRAFHDQSVFGFSPTAGGHSAAADRGRPFGAYGAKPDDPKRPTVSPPMLGKDLTFRLCPSPKQTKLETDHPFFRNESTKHDQRDVTGQGGLWQGYCFRSESNAGCYVVPSSAQGPNMLVTPYPPGSPRDHLSGGQKSQSITEEPKSMLSSSSSSSASHPPESSTTTNPHATVAPRTSHPKPSSGLHLLHGLDDRLRREKAQLERDEKIASEFGDDFVTQVYNYLSLGYPAMAHSFDEELSKISRVSVEDLCQDDAKQMAKGHIFEMNLQETPEEERCPRWKALRIYIGEWARQHPNLDNLDGVAWGVRERRGSWAI</sequence>
<evidence type="ECO:0000313" key="3">
    <source>
        <dbReference type="Proteomes" id="UP000707071"/>
    </source>
</evidence>